<dbReference type="EMBL" id="BTSY01000006">
    <property type="protein sequence ID" value="GMT33257.1"/>
    <property type="molecule type" value="Genomic_DNA"/>
</dbReference>
<dbReference type="Proteomes" id="UP001432322">
    <property type="component" value="Unassembled WGS sequence"/>
</dbReference>
<organism evidence="2 3">
    <name type="scientific">Pristionchus fissidentatus</name>
    <dbReference type="NCBI Taxonomy" id="1538716"/>
    <lineage>
        <taxon>Eukaryota</taxon>
        <taxon>Metazoa</taxon>
        <taxon>Ecdysozoa</taxon>
        <taxon>Nematoda</taxon>
        <taxon>Chromadorea</taxon>
        <taxon>Rhabditida</taxon>
        <taxon>Rhabditina</taxon>
        <taxon>Diplogasteromorpha</taxon>
        <taxon>Diplogasteroidea</taxon>
        <taxon>Neodiplogasteridae</taxon>
        <taxon>Pristionchus</taxon>
    </lineage>
</organism>
<keyword evidence="3" id="KW-1185">Reference proteome</keyword>
<dbReference type="AlphaFoldDB" id="A0AAV5WQC5"/>
<keyword evidence="1" id="KW-1133">Transmembrane helix</keyword>
<feature type="transmembrane region" description="Helical" evidence="1">
    <location>
        <begin position="33"/>
        <end position="51"/>
    </location>
</feature>
<gene>
    <name evidence="2" type="ORF">PFISCL1PPCAC_24554</name>
</gene>
<proteinExistence type="predicted"/>
<keyword evidence="1" id="KW-0472">Membrane</keyword>
<evidence type="ECO:0000313" key="3">
    <source>
        <dbReference type="Proteomes" id="UP001432322"/>
    </source>
</evidence>
<accession>A0AAV5WQC5</accession>
<protein>
    <submittedName>
        <fullName evidence="2">Uncharacterized protein</fullName>
    </submittedName>
</protein>
<evidence type="ECO:0000256" key="1">
    <source>
        <dbReference type="SAM" id="Phobius"/>
    </source>
</evidence>
<keyword evidence="1" id="KW-0812">Transmembrane</keyword>
<name>A0AAV5WQC5_9BILA</name>
<evidence type="ECO:0000313" key="2">
    <source>
        <dbReference type="EMBL" id="GMT33257.1"/>
    </source>
</evidence>
<feature type="non-terminal residue" evidence="2">
    <location>
        <position position="1"/>
    </location>
</feature>
<comment type="caution">
    <text evidence="2">The sequence shown here is derived from an EMBL/GenBank/DDBJ whole genome shotgun (WGS) entry which is preliminary data.</text>
</comment>
<reference evidence="2" key="1">
    <citation type="submission" date="2023-10" db="EMBL/GenBank/DDBJ databases">
        <title>Genome assembly of Pristionchus species.</title>
        <authorList>
            <person name="Yoshida K."/>
            <person name="Sommer R.J."/>
        </authorList>
    </citation>
    <scope>NUCLEOTIDE SEQUENCE</scope>
    <source>
        <strain evidence="2">RS5133</strain>
    </source>
</reference>
<sequence length="86" mass="9836">VDEINMPSKSKISRQFCGQWWNSEWAGPNWESVFLLFFSFLSFSFSSWLNLRWRISCVRNSLNRGDGSGTSPTLKLSLLPTTLSAN</sequence>